<protein>
    <submittedName>
        <fullName evidence="2">NAD-dependent epimerase/dehydratase family protein</fullName>
    </submittedName>
</protein>
<dbReference type="Gene3D" id="3.40.50.720">
    <property type="entry name" value="NAD(P)-binding Rossmann-like Domain"/>
    <property type="match status" value="1"/>
</dbReference>
<dbReference type="Proteomes" id="UP000501945">
    <property type="component" value="Chromosome"/>
</dbReference>
<reference evidence="2 3" key="1">
    <citation type="submission" date="2019-12" db="EMBL/GenBank/DDBJ databases">
        <title>Whole genome sequences of Lactococcus raffinolactis strains isolated from sewage.</title>
        <authorList>
            <person name="Ybazeta G."/>
            <person name="Ross M."/>
            <person name="Brabant-Kirwan D."/>
            <person name="Saleh M."/>
            <person name="Dillon J.A."/>
            <person name="Splinter K."/>
            <person name="Nokhbeh R."/>
        </authorList>
    </citation>
    <scope>NUCLEOTIDE SEQUENCE [LARGE SCALE GENOMIC DNA]</scope>
    <source>
        <strain evidence="2 3">Lr_19_5</strain>
    </source>
</reference>
<dbReference type="EMBL" id="CP047616">
    <property type="protein sequence ID" value="QIW53037.1"/>
    <property type="molecule type" value="Genomic_DNA"/>
</dbReference>
<dbReference type="PANTHER" id="PTHR43000">
    <property type="entry name" value="DTDP-D-GLUCOSE 4,6-DEHYDRATASE-RELATED"/>
    <property type="match status" value="1"/>
</dbReference>
<organism evidence="2 3">
    <name type="scientific">Pseudolactococcus raffinolactis</name>
    <dbReference type="NCBI Taxonomy" id="1366"/>
    <lineage>
        <taxon>Bacteria</taxon>
        <taxon>Bacillati</taxon>
        <taxon>Bacillota</taxon>
        <taxon>Bacilli</taxon>
        <taxon>Lactobacillales</taxon>
        <taxon>Streptococcaceae</taxon>
        <taxon>Pseudolactococcus</taxon>
    </lineage>
</organism>
<proteinExistence type="inferred from homology"/>
<dbReference type="InterPro" id="IPR001509">
    <property type="entry name" value="Epimerase_deHydtase"/>
</dbReference>
<gene>
    <name evidence="2" type="ORF">GU336_02085</name>
</gene>
<dbReference type="Pfam" id="PF01370">
    <property type="entry name" value="Epimerase"/>
    <property type="match status" value="1"/>
</dbReference>
<accession>A0A6H0UMS5</accession>
<name>A0A6H0UMS5_9LACT</name>
<evidence type="ECO:0000256" key="1">
    <source>
        <dbReference type="ARBA" id="ARBA00007637"/>
    </source>
</evidence>
<sequence>MKVLITGANGYLGRHVVEAVLAKGHEVLASDFNFDNLPETVIKVTTPIFSETDQLFEALGSPDAIIHLAWRNGFVHNADTHIEDLPAHYDFLKKMIDAGVGQLAIMGSMHEVGYHEGAVVAETPTNPTSLYGIAKNALRQAVDVIAKDATTTIQWMRAYYIMGDDEKSNSIFAKIVKAEKEGQAEFPFTTGKNKYDFIDIDELAAQIAAVISQKEVAGIINVSSGEPISLADKVESFIKDNNFDIKLKYGVFPDRPYDSPAIWGDNQKITEILENQ</sequence>
<dbReference type="AlphaFoldDB" id="A0A6H0UMS5"/>
<evidence type="ECO:0000313" key="3">
    <source>
        <dbReference type="Proteomes" id="UP000501945"/>
    </source>
</evidence>
<evidence type="ECO:0000313" key="2">
    <source>
        <dbReference type="EMBL" id="QIW53037.1"/>
    </source>
</evidence>
<dbReference type="SUPFAM" id="SSF51735">
    <property type="entry name" value="NAD(P)-binding Rossmann-fold domains"/>
    <property type="match status" value="1"/>
</dbReference>
<dbReference type="InterPro" id="IPR036291">
    <property type="entry name" value="NAD(P)-bd_dom_sf"/>
</dbReference>
<dbReference type="RefSeq" id="WP_167838343.1">
    <property type="nucleotide sequence ID" value="NZ_CP047616.1"/>
</dbReference>
<comment type="similarity">
    <text evidence="1">Belongs to the NAD(P)-dependent epimerase/dehydratase family.</text>
</comment>